<comment type="caution">
    <text evidence="11">The sequence shown here is derived from an EMBL/GenBank/DDBJ whole genome shotgun (WGS) entry which is preliminary data.</text>
</comment>
<evidence type="ECO:0000256" key="9">
    <source>
        <dbReference type="SAM" id="MobiDB-lite"/>
    </source>
</evidence>
<evidence type="ECO:0000313" key="12">
    <source>
        <dbReference type="Proteomes" id="UP001190700"/>
    </source>
</evidence>
<keyword evidence="12" id="KW-1185">Reference proteome</keyword>
<keyword evidence="5" id="KW-0819">tRNA processing</keyword>
<evidence type="ECO:0000256" key="2">
    <source>
        <dbReference type="ARBA" id="ARBA00013267"/>
    </source>
</evidence>
<dbReference type="HAMAP" id="MF_01161">
    <property type="entry name" value="tRNA_Ile_lys_synt"/>
    <property type="match status" value="1"/>
</dbReference>
<sequence length="605" mass="68684">MFRFGSLKGNIYLRAYNFIHLLESTNTCIPLHCRSSGHARDYVGRRSRCRSSSLQSAPYLRRNVRAAKPSTVFRANSSYRAEPSRNSSVVEAVEVALRDNIGIRKGDRLIVCVSGGCDSVALLHALAKLQATWRLDLHVLHFNHGLREESSEEQIFVESLSLGLQLPFHLRQCTKGWGSSGLQNTARDWRRTESRALLQELDGQGIMLGHHQDDQVETMLMKLLRGCHVSHLRGMAWHEGPFMRPLLGCSKEQLEGFLLQGGMEWRDDPSNLTLKYKRNRVRHQLIPLLQELANGALAARLDEMTDQSVQLREWLDQQPEVFQQDAANREPYLDIAQWLGLPRLVQSDQLNRFITGVTGEPMRHSVVQQLCAKLAGDSGTAIWEWHVSQDWRAHRQGSRLILRPRRNGSAEKQSSDSEPGRSTITALGNDGIEVEHPAQWQAGGRKGVGMRTRQVEARWLEPEDVEAYRRSLERRKRAADTRATPSKLPEEPTADAVVEMEVAREQMFEGMLLYNLPRCCVLQVGRRQPGDRFRRSGSGAKELKLKDLLRSAKVPLYMRDRIPVIRLDGEVIAVYPDHRNIKVAPDSDLVGFANMPAVYIHIAQY</sequence>
<feature type="region of interest" description="Disordered" evidence="9">
    <location>
        <begin position="398"/>
        <end position="430"/>
    </location>
</feature>
<evidence type="ECO:0000256" key="6">
    <source>
        <dbReference type="ARBA" id="ARBA00022741"/>
    </source>
</evidence>
<dbReference type="GO" id="GO:0005737">
    <property type="term" value="C:cytoplasm"/>
    <property type="evidence" value="ECO:0007669"/>
    <property type="project" value="UniProtKB-SubCell"/>
</dbReference>
<dbReference type="InterPro" id="IPR014729">
    <property type="entry name" value="Rossmann-like_a/b/a_fold"/>
</dbReference>
<dbReference type="InterPro" id="IPR012094">
    <property type="entry name" value="tRNA_Ile_lys_synt"/>
</dbReference>
<evidence type="ECO:0000256" key="7">
    <source>
        <dbReference type="ARBA" id="ARBA00022840"/>
    </source>
</evidence>
<dbReference type="InterPro" id="IPR012796">
    <property type="entry name" value="Lysidine-tRNA-synth_C"/>
</dbReference>
<dbReference type="EMBL" id="LGRX02008485">
    <property type="protein sequence ID" value="KAK3273431.1"/>
    <property type="molecule type" value="Genomic_DNA"/>
</dbReference>
<feature type="domain" description="Lysidine-tRNA(Ile) synthetase C-terminal" evidence="10">
    <location>
        <begin position="522"/>
        <end position="583"/>
    </location>
</feature>
<dbReference type="CDD" id="cd01992">
    <property type="entry name" value="TilS_N"/>
    <property type="match status" value="1"/>
</dbReference>
<gene>
    <name evidence="11" type="ORF">CYMTET_18327</name>
</gene>
<dbReference type="Gene3D" id="3.40.50.620">
    <property type="entry name" value="HUPs"/>
    <property type="match status" value="1"/>
</dbReference>
<dbReference type="PANTHER" id="PTHR43033">
    <property type="entry name" value="TRNA(ILE)-LYSIDINE SYNTHASE-RELATED"/>
    <property type="match status" value="1"/>
</dbReference>
<dbReference type="Proteomes" id="UP001190700">
    <property type="component" value="Unassembled WGS sequence"/>
</dbReference>
<evidence type="ECO:0000313" key="11">
    <source>
        <dbReference type="EMBL" id="KAK3273431.1"/>
    </source>
</evidence>
<evidence type="ECO:0000256" key="8">
    <source>
        <dbReference type="ARBA" id="ARBA00048539"/>
    </source>
</evidence>
<accession>A0AAE0G8C7</accession>
<dbReference type="InterPro" id="IPR012795">
    <property type="entry name" value="tRNA_Ile_lys_synt_N"/>
</dbReference>
<evidence type="ECO:0000256" key="4">
    <source>
        <dbReference type="ARBA" id="ARBA00022598"/>
    </source>
</evidence>
<dbReference type="SUPFAM" id="SSF52402">
    <property type="entry name" value="Adenine nucleotide alpha hydrolases-like"/>
    <property type="match status" value="1"/>
</dbReference>
<keyword evidence="7" id="KW-0067">ATP-binding</keyword>
<dbReference type="SMART" id="SM00977">
    <property type="entry name" value="TilS_C"/>
    <property type="match status" value="1"/>
</dbReference>
<dbReference type="AlphaFoldDB" id="A0AAE0G8C7"/>
<name>A0AAE0G8C7_9CHLO</name>
<dbReference type="GO" id="GO:0008033">
    <property type="term" value="P:tRNA processing"/>
    <property type="evidence" value="ECO:0007669"/>
    <property type="project" value="UniProtKB-KW"/>
</dbReference>
<protein>
    <recommendedName>
        <fullName evidence="2">tRNA(Ile)-lysidine synthetase</fullName>
        <ecNumber evidence="2">6.3.4.19</ecNumber>
    </recommendedName>
</protein>
<dbReference type="NCBIfam" id="TIGR02432">
    <property type="entry name" value="lysidine_TilS_N"/>
    <property type="match status" value="1"/>
</dbReference>
<dbReference type="GO" id="GO:0032267">
    <property type="term" value="F:tRNA(Ile)-lysidine synthase activity"/>
    <property type="evidence" value="ECO:0007669"/>
    <property type="project" value="UniProtKB-EC"/>
</dbReference>
<dbReference type="InterPro" id="IPR011063">
    <property type="entry name" value="TilS/TtcA_N"/>
</dbReference>
<keyword evidence="4" id="KW-0436">Ligase</keyword>
<dbReference type="EC" id="6.3.4.19" evidence="2"/>
<reference evidence="11 12" key="1">
    <citation type="journal article" date="2015" name="Genome Biol. Evol.">
        <title>Comparative Genomics of a Bacterivorous Green Alga Reveals Evolutionary Causalities and Consequences of Phago-Mixotrophic Mode of Nutrition.</title>
        <authorList>
            <person name="Burns J.A."/>
            <person name="Paasch A."/>
            <person name="Narechania A."/>
            <person name="Kim E."/>
        </authorList>
    </citation>
    <scope>NUCLEOTIDE SEQUENCE [LARGE SCALE GENOMIC DNA]</scope>
    <source>
        <strain evidence="11 12">PLY_AMNH</strain>
    </source>
</reference>
<dbReference type="NCBIfam" id="TIGR02433">
    <property type="entry name" value="lysidine_TilS_C"/>
    <property type="match status" value="1"/>
</dbReference>
<organism evidence="11 12">
    <name type="scientific">Cymbomonas tetramitiformis</name>
    <dbReference type="NCBI Taxonomy" id="36881"/>
    <lineage>
        <taxon>Eukaryota</taxon>
        <taxon>Viridiplantae</taxon>
        <taxon>Chlorophyta</taxon>
        <taxon>Pyramimonadophyceae</taxon>
        <taxon>Pyramimonadales</taxon>
        <taxon>Pyramimonadaceae</taxon>
        <taxon>Cymbomonas</taxon>
    </lineage>
</organism>
<dbReference type="GO" id="GO:0005524">
    <property type="term" value="F:ATP binding"/>
    <property type="evidence" value="ECO:0007669"/>
    <property type="project" value="UniProtKB-KW"/>
</dbReference>
<comment type="subcellular location">
    <subcellularLocation>
        <location evidence="1">Cytoplasm</location>
    </subcellularLocation>
</comment>
<keyword evidence="3" id="KW-0963">Cytoplasm</keyword>
<keyword evidence="6" id="KW-0547">Nucleotide-binding</keyword>
<dbReference type="PANTHER" id="PTHR43033:SF1">
    <property type="entry name" value="TRNA(ILE)-LYSIDINE SYNTHASE-RELATED"/>
    <property type="match status" value="1"/>
</dbReference>
<evidence type="ECO:0000256" key="3">
    <source>
        <dbReference type="ARBA" id="ARBA00022490"/>
    </source>
</evidence>
<proteinExistence type="inferred from homology"/>
<evidence type="ECO:0000256" key="1">
    <source>
        <dbReference type="ARBA" id="ARBA00004496"/>
    </source>
</evidence>
<dbReference type="SUPFAM" id="SSF56037">
    <property type="entry name" value="PheT/TilS domain"/>
    <property type="match status" value="1"/>
</dbReference>
<evidence type="ECO:0000256" key="5">
    <source>
        <dbReference type="ARBA" id="ARBA00022694"/>
    </source>
</evidence>
<dbReference type="Pfam" id="PF01171">
    <property type="entry name" value="ATP_bind_3"/>
    <property type="match status" value="1"/>
</dbReference>
<comment type="catalytic activity">
    <reaction evidence="8">
        <text>cytidine(34) in tRNA(Ile2) + L-lysine + ATP = lysidine(34) in tRNA(Ile2) + AMP + diphosphate + H(+)</text>
        <dbReference type="Rhea" id="RHEA:43744"/>
        <dbReference type="Rhea" id="RHEA-COMP:10625"/>
        <dbReference type="Rhea" id="RHEA-COMP:10670"/>
        <dbReference type="ChEBI" id="CHEBI:15378"/>
        <dbReference type="ChEBI" id="CHEBI:30616"/>
        <dbReference type="ChEBI" id="CHEBI:32551"/>
        <dbReference type="ChEBI" id="CHEBI:33019"/>
        <dbReference type="ChEBI" id="CHEBI:82748"/>
        <dbReference type="ChEBI" id="CHEBI:83665"/>
        <dbReference type="ChEBI" id="CHEBI:456215"/>
        <dbReference type="EC" id="6.3.4.19"/>
    </reaction>
</comment>
<dbReference type="Pfam" id="PF11734">
    <property type="entry name" value="TilS_C"/>
    <property type="match status" value="1"/>
</dbReference>
<evidence type="ECO:0000259" key="10">
    <source>
        <dbReference type="SMART" id="SM00977"/>
    </source>
</evidence>